<dbReference type="Proteomes" id="UP000252415">
    <property type="component" value="Unassembled WGS sequence"/>
</dbReference>
<evidence type="ECO:0000256" key="2">
    <source>
        <dbReference type="SAM" id="Coils"/>
    </source>
</evidence>
<evidence type="ECO:0000256" key="1">
    <source>
        <dbReference type="ARBA" id="ARBA00023125"/>
    </source>
</evidence>
<proteinExistence type="predicted"/>
<protein>
    <submittedName>
        <fullName evidence="4">MerR family transcriptional regulator</fullName>
    </submittedName>
</protein>
<comment type="caution">
    <text evidence="4">The sequence shown here is derived from an EMBL/GenBank/DDBJ whole genome shotgun (WGS) entry which is preliminary data.</text>
</comment>
<accession>A0A368VI77</accession>
<dbReference type="InterPro" id="IPR000551">
    <property type="entry name" value="MerR-type_HTH_dom"/>
</dbReference>
<dbReference type="CDD" id="cd01109">
    <property type="entry name" value="HTH_YyaN"/>
    <property type="match status" value="1"/>
</dbReference>
<evidence type="ECO:0000259" key="3">
    <source>
        <dbReference type="PROSITE" id="PS50937"/>
    </source>
</evidence>
<keyword evidence="5" id="KW-1185">Reference proteome</keyword>
<dbReference type="PANTHER" id="PTHR30204:SF82">
    <property type="entry name" value="TRANSCRIPTIONAL REGULATOR, MERR FAMILY"/>
    <property type="match status" value="1"/>
</dbReference>
<dbReference type="EMBL" id="QPJD01000027">
    <property type="protein sequence ID" value="RCW41116.1"/>
    <property type="molecule type" value="Genomic_DNA"/>
</dbReference>
<dbReference type="InterPro" id="IPR009061">
    <property type="entry name" value="DNA-bd_dom_put_sf"/>
</dbReference>
<dbReference type="OrthoDB" id="9811174at2"/>
<dbReference type="GO" id="GO:0003700">
    <property type="term" value="F:DNA-binding transcription factor activity"/>
    <property type="evidence" value="ECO:0007669"/>
    <property type="project" value="InterPro"/>
</dbReference>
<dbReference type="GO" id="GO:0003677">
    <property type="term" value="F:DNA binding"/>
    <property type="evidence" value="ECO:0007669"/>
    <property type="project" value="UniProtKB-KW"/>
</dbReference>
<gene>
    <name evidence="4" type="ORF">DFP97_12720</name>
</gene>
<dbReference type="AlphaFoldDB" id="A0A368VI77"/>
<organism evidence="4 5">
    <name type="scientific">Paenibacillus prosopidis</name>
    <dbReference type="NCBI Taxonomy" id="630520"/>
    <lineage>
        <taxon>Bacteria</taxon>
        <taxon>Bacillati</taxon>
        <taxon>Bacillota</taxon>
        <taxon>Bacilli</taxon>
        <taxon>Bacillales</taxon>
        <taxon>Paenibacillaceae</taxon>
        <taxon>Paenibacillus</taxon>
    </lineage>
</organism>
<sequence>MLYTISEAAVKMRLTPYTLRYYDREGLIPFVERSAGGVRMFKEKDFGWIRLIECMKATGMPIKEIKQFVDWYMEGNSTLQLRRDMFYERKELVEEQIESLQKTLDTIKYKCWFYDTAVAAGTTSVPKNMKPEDMPDEIRQLKGKIDL</sequence>
<dbReference type="SMART" id="SM00422">
    <property type="entry name" value="HTH_MERR"/>
    <property type="match status" value="1"/>
</dbReference>
<name>A0A368VI77_9BACL</name>
<dbReference type="PANTHER" id="PTHR30204">
    <property type="entry name" value="REDOX-CYCLING DRUG-SENSING TRANSCRIPTIONAL ACTIVATOR SOXR"/>
    <property type="match status" value="1"/>
</dbReference>
<dbReference type="Pfam" id="PF13411">
    <property type="entry name" value="MerR_1"/>
    <property type="match status" value="1"/>
</dbReference>
<dbReference type="SUPFAM" id="SSF46955">
    <property type="entry name" value="Putative DNA-binding domain"/>
    <property type="match status" value="1"/>
</dbReference>
<dbReference type="PROSITE" id="PS50937">
    <property type="entry name" value="HTH_MERR_2"/>
    <property type="match status" value="1"/>
</dbReference>
<evidence type="ECO:0000313" key="4">
    <source>
        <dbReference type="EMBL" id="RCW41116.1"/>
    </source>
</evidence>
<feature type="coiled-coil region" evidence="2">
    <location>
        <begin position="83"/>
        <end position="110"/>
    </location>
</feature>
<feature type="domain" description="HTH merR-type" evidence="3">
    <location>
        <begin position="2"/>
        <end position="71"/>
    </location>
</feature>
<evidence type="ECO:0000313" key="5">
    <source>
        <dbReference type="Proteomes" id="UP000252415"/>
    </source>
</evidence>
<dbReference type="Gene3D" id="1.10.1660.10">
    <property type="match status" value="1"/>
</dbReference>
<dbReference type="InterPro" id="IPR047057">
    <property type="entry name" value="MerR_fam"/>
</dbReference>
<keyword evidence="1" id="KW-0238">DNA-binding</keyword>
<reference evidence="4 5" key="1">
    <citation type="submission" date="2018-07" db="EMBL/GenBank/DDBJ databases">
        <title>Genomic Encyclopedia of Type Strains, Phase III (KMG-III): the genomes of soil and plant-associated and newly described type strains.</title>
        <authorList>
            <person name="Whitman W."/>
        </authorList>
    </citation>
    <scope>NUCLEOTIDE SEQUENCE [LARGE SCALE GENOMIC DNA]</scope>
    <source>
        <strain evidence="4 5">CECT 7506</strain>
    </source>
</reference>
<keyword evidence="2" id="KW-0175">Coiled coil</keyword>